<dbReference type="InterPro" id="IPR023302">
    <property type="entry name" value="Pept_S9A_N"/>
</dbReference>
<evidence type="ECO:0000313" key="8">
    <source>
        <dbReference type="EMBL" id="EWT06519.1"/>
    </source>
</evidence>
<evidence type="ECO:0000256" key="2">
    <source>
        <dbReference type="ARBA" id="ARBA00011897"/>
    </source>
</evidence>
<name>W9GRN7_9MICO</name>
<dbReference type="Pfam" id="PF02897">
    <property type="entry name" value="Peptidase_S9_N"/>
    <property type="match status" value="1"/>
</dbReference>
<dbReference type="InterPro" id="IPR002470">
    <property type="entry name" value="Peptidase_S9A"/>
</dbReference>
<dbReference type="InterPro" id="IPR029058">
    <property type="entry name" value="AB_hydrolase_fold"/>
</dbReference>
<accession>W9GRN7</accession>
<evidence type="ECO:0000256" key="5">
    <source>
        <dbReference type="ARBA" id="ARBA00022825"/>
    </source>
</evidence>
<comment type="catalytic activity">
    <reaction evidence="1">
        <text>Hydrolysis of Pro-|-Xaa &gt;&gt; Ala-|-Xaa in oligopeptides.</text>
        <dbReference type="EC" id="3.4.21.26"/>
    </reaction>
</comment>
<evidence type="ECO:0000259" key="7">
    <source>
        <dbReference type="Pfam" id="PF02897"/>
    </source>
</evidence>
<dbReference type="OrthoDB" id="9801421at2"/>
<dbReference type="PANTHER" id="PTHR42881">
    <property type="entry name" value="PROLYL ENDOPEPTIDASE"/>
    <property type="match status" value="1"/>
</dbReference>
<dbReference type="GO" id="GO:0005829">
    <property type="term" value="C:cytosol"/>
    <property type="evidence" value="ECO:0007669"/>
    <property type="project" value="TreeGrafter"/>
</dbReference>
<dbReference type="AlphaFoldDB" id="W9GRN7"/>
<evidence type="ECO:0000256" key="4">
    <source>
        <dbReference type="ARBA" id="ARBA00022801"/>
    </source>
</evidence>
<feature type="domain" description="Peptidase S9A N-terminal" evidence="7">
    <location>
        <begin position="22"/>
        <end position="333"/>
    </location>
</feature>
<dbReference type="Gene3D" id="2.130.10.120">
    <property type="entry name" value="Prolyl oligopeptidase, N-terminal domain"/>
    <property type="match status" value="1"/>
</dbReference>
<keyword evidence="4" id="KW-0378">Hydrolase</keyword>
<dbReference type="InterPro" id="IPR051167">
    <property type="entry name" value="Prolyl_oligopep/macrocyclase"/>
</dbReference>
<dbReference type="SUPFAM" id="SSF53474">
    <property type="entry name" value="alpha/beta-Hydrolases"/>
    <property type="match status" value="1"/>
</dbReference>
<dbReference type="EMBL" id="AWQS01000044">
    <property type="protein sequence ID" value="EWT06519.1"/>
    <property type="molecule type" value="Genomic_DNA"/>
</dbReference>
<keyword evidence="9" id="KW-1185">Reference proteome</keyword>
<gene>
    <name evidence="8" type="ORF">N864_20695</name>
</gene>
<evidence type="ECO:0000256" key="1">
    <source>
        <dbReference type="ARBA" id="ARBA00001070"/>
    </source>
</evidence>
<dbReference type="Gene3D" id="3.40.50.1820">
    <property type="entry name" value="alpha/beta hydrolase"/>
    <property type="match status" value="1"/>
</dbReference>
<dbReference type="InterPro" id="IPR001375">
    <property type="entry name" value="Peptidase_S9_cat"/>
</dbReference>
<dbReference type="PANTHER" id="PTHR42881:SF2">
    <property type="entry name" value="PROLYL ENDOPEPTIDASE"/>
    <property type="match status" value="1"/>
</dbReference>
<evidence type="ECO:0000313" key="9">
    <source>
        <dbReference type="Proteomes" id="UP000019494"/>
    </source>
</evidence>
<dbReference type="GO" id="GO:0006508">
    <property type="term" value="P:proteolysis"/>
    <property type="evidence" value="ECO:0007669"/>
    <property type="project" value="UniProtKB-KW"/>
</dbReference>
<comment type="caution">
    <text evidence="8">The sequence shown here is derived from an EMBL/GenBank/DDBJ whole genome shotgun (WGS) entry which is preliminary data.</text>
</comment>
<dbReference type="GO" id="GO:0004252">
    <property type="term" value="F:serine-type endopeptidase activity"/>
    <property type="evidence" value="ECO:0007669"/>
    <property type="project" value="UniProtKB-EC"/>
</dbReference>
<dbReference type="SUPFAM" id="SSF50993">
    <property type="entry name" value="Peptidase/esterase 'gauge' domain"/>
    <property type="match status" value="1"/>
</dbReference>
<evidence type="ECO:0000259" key="6">
    <source>
        <dbReference type="Pfam" id="PF00326"/>
    </source>
</evidence>
<reference evidence="9" key="1">
    <citation type="submission" date="2013-08" db="EMBL/GenBank/DDBJ databases">
        <title>Intrasporangium oryzae NRRL B-24470.</title>
        <authorList>
            <person name="Liu H."/>
            <person name="Wang G."/>
        </authorList>
    </citation>
    <scope>NUCLEOTIDE SEQUENCE [LARGE SCALE GENOMIC DNA]</scope>
    <source>
        <strain evidence="9">Q5-1</strain>
    </source>
</reference>
<proteinExistence type="predicted"/>
<feature type="domain" description="Peptidase S9 prolyl oligopeptidase catalytic" evidence="6">
    <location>
        <begin position="462"/>
        <end position="671"/>
    </location>
</feature>
<dbReference type="PRINTS" id="PR00862">
    <property type="entry name" value="PROLIGOPTASE"/>
</dbReference>
<keyword evidence="3" id="KW-0645">Protease</keyword>
<organism evidence="8 9">
    <name type="scientific">Intrasporangium chromatireducens Q5-1</name>
    <dbReference type="NCBI Taxonomy" id="584657"/>
    <lineage>
        <taxon>Bacteria</taxon>
        <taxon>Bacillati</taxon>
        <taxon>Actinomycetota</taxon>
        <taxon>Actinomycetes</taxon>
        <taxon>Micrococcales</taxon>
        <taxon>Intrasporangiaceae</taxon>
        <taxon>Intrasporangium</taxon>
    </lineage>
</organism>
<keyword evidence="5" id="KW-0720">Serine protease</keyword>
<dbReference type="RefSeq" id="WP_034715331.1">
    <property type="nucleotide sequence ID" value="NZ_AWQS01000044.1"/>
</dbReference>
<dbReference type="Pfam" id="PF00326">
    <property type="entry name" value="Peptidase_S9"/>
    <property type="match status" value="1"/>
</dbReference>
<dbReference type="Proteomes" id="UP000019494">
    <property type="component" value="Unassembled WGS sequence"/>
</dbReference>
<dbReference type="GO" id="GO:0070012">
    <property type="term" value="F:oligopeptidase activity"/>
    <property type="evidence" value="ECO:0007669"/>
    <property type="project" value="TreeGrafter"/>
</dbReference>
<protein>
    <recommendedName>
        <fullName evidence="2">prolyl oligopeptidase</fullName>
        <ecNumber evidence="2">3.4.21.26</ecNumber>
    </recommendedName>
</protein>
<evidence type="ECO:0000256" key="3">
    <source>
        <dbReference type="ARBA" id="ARBA00022670"/>
    </source>
</evidence>
<dbReference type="EC" id="3.4.21.26" evidence="2"/>
<sequence length="686" mass="73770">MPDTATQPIHASIDLREAALASYAWLERQDSPEVAAWAAAHDAACRAYLDGLASHEPFRDRLQQILSVEQRWLPESRAGVRVEYRQGAGEQRPSLWVTDAAGERCIVDSTRIDEDGLAAVAAASLSPDGSLLAWGTARAGVDWVTVRFRDIRTGADRSDVLTGIKWAEFSWLGTDAIAYLALADPAADEDLLSLNGEPRIKIHRFGQPQVEDEVIFEPTDAIWALPHTSGDGRWLVVEEQVGIVPARLHVRAVDAEGPWHTVVDGLGPIHFLAMVGDELVCLDFREAPNGQVVAIDRRDGAERIIVPQGPTAIDRYGAQLAGEMVVTIRHGIEGSTVEATPLAGGSARVVLQTNQAVVRDLATVEDEPVVYLEVERCDSRPGVEIVRHDLHAEMSEVVHDTLIPSAGEVVVETVHATSADGTRVPMRIIRAAGAAPQGTAKVLLSVYGGYSVPFLVTGYAPWHRPWLEAGGVLAYAGIRGGGEFGEQWHLAATKTHKQRGIDDLIACAAWFEEQGWSAPRSVALNGMSNGGLMVGTVLTQRPDLLGAALPEVGVFDMLRFHLFTAGHGWVREFGSVEVPEERAALEAYSPLHRIASSAPYPPTLVLTADRDDRVPPGPHSYPFFAALADAQSGDGAVLMRVAHNAGHAAGRTLAERIDERAAVLAFAAEALALPVPPSTGANHHTH</sequence>